<proteinExistence type="predicted"/>
<dbReference type="STRING" id="860235.AOZ06_46685"/>
<reference evidence="1 2" key="1">
    <citation type="submission" date="2015-07" db="EMBL/GenBank/DDBJ databases">
        <title>Genome sequencing of Kibdelosporangium phytohabitans.</title>
        <authorList>
            <person name="Qin S."/>
            <person name="Xing K."/>
        </authorList>
    </citation>
    <scope>NUCLEOTIDE SEQUENCE [LARGE SCALE GENOMIC DNA]</scope>
    <source>
        <strain evidence="1 2">KLBMP1111</strain>
    </source>
</reference>
<dbReference type="Proteomes" id="UP000063699">
    <property type="component" value="Chromosome"/>
</dbReference>
<keyword evidence="2" id="KW-1185">Reference proteome</keyword>
<organism evidence="1 2">
    <name type="scientific">Kibdelosporangium phytohabitans</name>
    <dbReference type="NCBI Taxonomy" id="860235"/>
    <lineage>
        <taxon>Bacteria</taxon>
        <taxon>Bacillati</taxon>
        <taxon>Actinomycetota</taxon>
        <taxon>Actinomycetes</taxon>
        <taxon>Pseudonocardiales</taxon>
        <taxon>Pseudonocardiaceae</taxon>
        <taxon>Kibdelosporangium</taxon>
    </lineage>
</organism>
<evidence type="ECO:0000313" key="1">
    <source>
        <dbReference type="EMBL" id="ALG13363.1"/>
    </source>
</evidence>
<dbReference type="OrthoDB" id="4562192at2"/>
<dbReference type="KEGG" id="kphy:AOZ06_46685"/>
<accession>A0A0N9IAF9</accession>
<name>A0A0N9IAF9_9PSEU</name>
<evidence type="ECO:0000313" key="2">
    <source>
        <dbReference type="Proteomes" id="UP000063699"/>
    </source>
</evidence>
<gene>
    <name evidence="1" type="ORF">AOZ06_46685</name>
</gene>
<dbReference type="EMBL" id="CP012752">
    <property type="protein sequence ID" value="ALG13363.1"/>
    <property type="molecule type" value="Genomic_DNA"/>
</dbReference>
<protein>
    <submittedName>
        <fullName evidence="1">Uncharacterized protein</fullName>
    </submittedName>
</protein>
<dbReference type="AlphaFoldDB" id="A0A0N9IAF9"/>
<sequence length="326" mass="35896">MKPVFPYPTLFGDVLLDVVAVAVDGADLPLPHVSKMEQTVALHQTGRDKWETATLRLKATLPQPETASGPWTDVECLAVLSETVTNTRTTARLSRARDGSWQGSIELARARHLNRASLTLTVVGTVDGIAGRMIGSTERPWYIDLALTRPVRQQEIEVVEVDFRGGPLEWLRPFKDAPWIVETTGDVPTVYLNSTGVEGLVDVMHAAGGTPDERLLLDMTAAQIAQDAWIAMFHAAISDLDLDEDGTPLMPTGWREPILRMMLPDVLPGRQLTDALYDIDDRRTKGFGWSEVQTSIQYAAGKRSQISRKLTNAVRSVNRSDGSGNR</sequence>